<dbReference type="PROSITE" id="PS51635">
    <property type="entry name" value="PNPLA"/>
    <property type="match status" value="1"/>
</dbReference>
<keyword evidence="3 4" id="KW-0443">Lipid metabolism</keyword>
<keyword evidence="1 4" id="KW-0378">Hydrolase</keyword>
<dbReference type="GO" id="GO:0016787">
    <property type="term" value="F:hydrolase activity"/>
    <property type="evidence" value="ECO:0007669"/>
    <property type="project" value="UniProtKB-UniRule"/>
</dbReference>
<dbReference type="KEGG" id="pary:A4V02_02985"/>
<feature type="active site" description="Nucleophile" evidence="4">
    <location>
        <position position="82"/>
    </location>
</feature>
<keyword evidence="2 4" id="KW-0442">Lipid degradation</keyword>
<feature type="short sequence motif" description="GXSXG" evidence="4">
    <location>
        <begin position="80"/>
        <end position="84"/>
    </location>
</feature>
<dbReference type="AlphaFoldDB" id="A0A1B1S7L4"/>
<dbReference type="RefSeq" id="WP_084273945.1">
    <property type="nucleotide sequence ID" value="NZ_CAJTAP010000002.1"/>
</dbReference>
<dbReference type="Proteomes" id="UP000186351">
    <property type="component" value="Chromosome"/>
</dbReference>
<organism evidence="6 7">
    <name type="scientific">Muribaculum intestinale</name>
    <dbReference type="NCBI Taxonomy" id="1796646"/>
    <lineage>
        <taxon>Bacteria</taxon>
        <taxon>Pseudomonadati</taxon>
        <taxon>Bacteroidota</taxon>
        <taxon>Bacteroidia</taxon>
        <taxon>Bacteroidales</taxon>
        <taxon>Muribaculaceae</taxon>
        <taxon>Muribaculum</taxon>
    </lineage>
</organism>
<feature type="short sequence motif" description="DGA/G" evidence="4">
    <location>
        <begin position="233"/>
        <end position="235"/>
    </location>
</feature>
<dbReference type="InterPro" id="IPR050301">
    <property type="entry name" value="NTE"/>
</dbReference>
<dbReference type="Gene3D" id="3.40.1090.10">
    <property type="entry name" value="Cytosolic phospholipase A2 catalytic domain"/>
    <property type="match status" value="2"/>
</dbReference>
<dbReference type="OrthoDB" id="9770965at2"/>
<dbReference type="CDD" id="cd07205">
    <property type="entry name" value="Pat_PNPLA6_PNPLA7_NTE1_like"/>
    <property type="match status" value="1"/>
</dbReference>
<evidence type="ECO:0000256" key="4">
    <source>
        <dbReference type="PROSITE-ProRule" id="PRU01161"/>
    </source>
</evidence>
<dbReference type="STRING" id="1796646.A4V02_02985"/>
<dbReference type="InterPro" id="IPR002641">
    <property type="entry name" value="PNPLA_dom"/>
</dbReference>
<dbReference type="EMBL" id="CP015402">
    <property type="protein sequence ID" value="ANU62787.1"/>
    <property type="molecule type" value="Genomic_DNA"/>
</dbReference>
<dbReference type="Pfam" id="PF01734">
    <property type="entry name" value="Patatin"/>
    <property type="match status" value="1"/>
</dbReference>
<feature type="active site" description="Proton acceptor" evidence="4">
    <location>
        <position position="233"/>
    </location>
</feature>
<evidence type="ECO:0000256" key="3">
    <source>
        <dbReference type="ARBA" id="ARBA00023098"/>
    </source>
</evidence>
<reference evidence="7" key="1">
    <citation type="submission" date="2016-04" db="EMBL/GenBank/DDBJ databases">
        <title>Complete Genome Sequences of Twelve Strains of a Stable Defined Moderately Diverse Mouse Microbiota 2 (sDMDMm2).</title>
        <authorList>
            <person name="Uchimura Y."/>
            <person name="Wyss M."/>
            <person name="Brugiroux S."/>
            <person name="Limenitakis J.P."/>
            <person name="Stecher B."/>
            <person name="McCoy K.D."/>
            <person name="Macpherson A.J."/>
        </authorList>
    </citation>
    <scope>NUCLEOTIDE SEQUENCE [LARGE SCALE GENOMIC DNA]</scope>
    <source>
        <strain evidence="7">YL27</strain>
    </source>
</reference>
<evidence type="ECO:0000313" key="7">
    <source>
        <dbReference type="Proteomes" id="UP000186351"/>
    </source>
</evidence>
<dbReference type="GO" id="GO:0016042">
    <property type="term" value="P:lipid catabolic process"/>
    <property type="evidence" value="ECO:0007669"/>
    <property type="project" value="UniProtKB-UniRule"/>
</dbReference>
<dbReference type="SUPFAM" id="SSF52151">
    <property type="entry name" value="FabD/lysophospholipase-like"/>
    <property type="match status" value="1"/>
</dbReference>
<feature type="short sequence motif" description="GXGXXG" evidence="4">
    <location>
        <begin position="53"/>
        <end position="58"/>
    </location>
</feature>
<keyword evidence="7" id="KW-1185">Reference proteome</keyword>
<name>A0A1B1S7L4_9BACT</name>
<evidence type="ECO:0000256" key="2">
    <source>
        <dbReference type="ARBA" id="ARBA00022963"/>
    </source>
</evidence>
<dbReference type="InterPro" id="IPR016035">
    <property type="entry name" value="Acyl_Trfase/lysoPLipase"/>
</dbReference>
<evidence type="ECO:0000256" key="1">
    <source>
        <dbReference type="ARBA" id="ARBA00022801"/>
    </source>
</evidence>
<evidence type="ECO:0000259" key="5">
    <source>
        <dbReference type="PROSITE" id="PS51635"/>
    </source>
</evidence>
<accession>A0A1B1S7L4</accession>
<dbReference type="PANTHER" id="PTHR14226">
    <property type="entry name" value="NEUROPATHY TARGET ESTERASE/SWISS CHEESE D.MELANOGASTER"/>
    <property type="match status" value="1"/>
</dbReference>
<dbReference type="GeneID" id="65535807"/>
<dbReference type="PANTHER" id="PTHR14226:SF29">
    <property type="entry name" value="NEUROPATHY TARGET ESTERASE SWS"/>
    <property type="match status" value="1"/>
</dbReference>
<evidence type="ECO:0000313" key="6">
    <source>
        <dbReference type="EMBL" id="ANU62787.1"/>
    </source>
</evidence>
<feature type="domain" description="PNPLA" evidence="5">
    <location>
        <begin position="49"/>
        <end position="246"/>
    </location>
</feature>
<gene>
    <name evidence="6" type="ORF">A4V02_02985</name>
</gene>
<proteinExistence type="predicted"/>
<protein>
    <recommendedName>
        <fullName evidence="5">PNPLA domain-containing protein</fullName>
    </recommendedName>
</protein>
<accession>A0A1Z2XE38</accession>
<sequence length="791" mass="87660">MARCKAAGRLRKALYGTALRLSATLLAVCVSCLPGEYALAHSAPQSVGLVLSGGGAKGIAHIGVIKALEDNDIPIDYIAGTSMGAIVGGLYAAGYTTDEMLDMILSKEFSYWSTGTIDPAYIYYYAKEEPTPHMVKLNLSLRDSTGTSGILPTSLINPLPMNFAFMDLFARYSAQCGGDFDRLFVPFRCVASDVYHKHKVVMRSGSLGDAIRASMSFPMVFEPIEIDSVLMYDGGIYDNFPVDVMRSDFAPDIMIGVDVSAPDTKPDRNNMFQQLEDMIIQNNDYSLPAEEGIKIRVPVQQFGLLDFPLAKEIYQIGYDKAMSMMDSITSRVTARIPSEARSLRREVFKSATPYVRFDSVSVSGGSPGQNEFIRYTFTGNESDTFGLARAKDAYYRIISGGKLRNLVPKALYNDSTSMFTLDLNADVKNKFNVGMGGYITSTSNSMLFLSSGYSTLSFNSLNIGVDAWIGQSYMACTAKARVAMRSAIPSYLELQGVISRTKEYDSGRIFYDEGSTLATSAELFLRLNYGVAVGRSGKAVLSAGIGRLSHRFYDALIVAPVDRDRLTLRLAQVRAAYERNTLNDPSAPTAGMRLRAGVLGVYGNDTYFPENDRARAVDGNDRWWVQGEFEFDRYWQLAKRFYFGVTSTTVASSQKAFDTYAATEVMLPSFRPTPSSYGYFNTRFRSSQFTTLGIVPVWNPFGMFQLRAGLYCFMPWREVRPSLQPVGGMPVVGVEYGDWFRNPRFIGEIKAAYSLPFAQLSAYANYSDSPGNRWNFGLSFGLFFLAPRFMY</sequence>